<dbReference type="SMART" id="SM00091">
    <property type="entry name" value="PAS"/>
    <property type="match status" value="3"/>
</dbReference>
<dbReference type="SMART" id="SM00086">
    <property type="entry name" value="PAC"/>
    <property type="match status" value="3"/>
</dbReference>
<dbReference type="InterPro" id="IPR052162">
    <property type="entry name" value="Sensor_kinase/Photoreceptor"/>
</dbReference>
<dbReference type="SUPFAM" id="SSF55874">
    <property type="entry name" value="ATPase domain of HSP90 chaperone/DNA topoisomerase II/histidine kinase"/>
    <property type="match status" value="1"/>
</dbReference>
<sequence length="928" mass="105615">MCPDYLDNRLQFMCGGGETGRLVRNYSWKETSLGAPHEWPECIRTAVSICLNSAFPNAVYCGDEFNLIYNDCYIQIAGNNHPDILGLPRYRAWPESWKQTQALFEQVISSRSAVNAVDELFLLNRYGFIEQAYFNYTLSPIIDASGKVCGIFNSLMETTDRVLAERRASLLKQFKSASAKFDKLGSAFEEVLGPLQRERRDIPFAALYETDKHGGFNLKQVTGELIIETDRLESALPDVIACGKPLFLKLENNNVFLVPVIQGEFQVIGVFVAGLNSQIYFDDNYRQFLENIGFLIGTTISYSLRREKDKFVSDQIKYNEDQFQFAVDAAGLATWDFNTGSQLFTGNRRLYTWFGFPEGDGITLRQALSRIATKDRPHVEKALNDALKFETGGYYRVEYYILNPEQSEPRLVRTTGRALFNDKNEVTRFSGTLQDITAERNTLLVLEETNSRLQIALEAASLGSYELEPKTGKMLCTAQFLANLGRPADDSFAYNDLISQILPDYHQLVSDTIQKSIAERQIYEIEYAVRWADGTLHWIEAYGKPQYDENGEILKVVGVTQDVTKQISDRKELERAYEKARLSREAAQFGTFDHDLVNSRMEWDERCRQMFGITHQRPLNMERDLINGMHEDDRERMSDLIKHTLNQEKSNGDYDAEYRTIGAEDGKTRWIRAKGKAFFNEYGVPLRFIGAVLDITAQKENEIRKNDFISMVSHELKTPLTSLKAHVQVLNRKARIHNDNHTSASLDKVELQIGKMSTMINSFLSVDRLESGQIHLEKSEFLLNDLILQQIEETRLIVSSHKLFFEPSVSVKIYADFEKLGQVLTNLISNAVKYSPQGGIITIICGFRAGQAFVSVSDTGIGISKRDIGHLFDRFYRVEGKYTKQISGFGIGLYLAAEIVRRHDGKIWVESEKGQGSTFYFSIPQSVV</sequence>
<feature type="domain" description="PAC" evidence="7">
    <location>
        <begin position="654"/>
        <end position="707"/>
    </location>
</feature>
<dbReference type="PANTHER" id="PTHR43304">
    <property type="entry name" value="PHYTOCHROME-LIKE PROTEIN CPH1"/>
    <property type="match status" value="1"/>
</dbReference>
<evidence type="ECO:0000313" key="8">
    <source>
        <dbReference type="EMBL" id="KEQ31425.1"/>
    </source>
</evidence>
<keyword evidence="3" id="KW-0597">Phosphoprotein</keyword>
<dbReference type="InterPro" id="IPR000700">
    <property type="entry name" value="PAS-assoc_C"/>
</dbReference>
<dbReference type="InterPro" id="IPR036890">
    <property type="entry name" value="HATPase_C_sf"/>
</dbReference>
<dbReference type="InterPro" id="IPR003594">
    <property type="entry name" value="HATPase_dom"/>
</dbReference>
<evidence type="ECO:0000256" key="1">
    <source>
        <dbReference type="ARBA" id="ARBA00000085"/>
    </source>
</evidence>
<dbReference type="NCBIfam" id="TIGR00229">
    <property type="entry name" value="sensory_box"/>
    <property type="match status" value="2"/>
</dbReference>
<dbReference type="PROSITE" id="PS50109">
    <property type="entry name" value="HIS_KIN"/>
    <property type="match status" value="1"/>
</dbReference>
<dbReference type="Pfam" id="PF02518">
    <property type="entry name" value="HATPase_c"/>
    <property type="match status" value="1"/>
</dbReference>
<dbReference type="CDD" id="cd00082">
    <property type="entry name" value="HisKA"/>
    <property type="match status" value="1"/>
</dbReference>
<dbReference type="GO" id="GO:0000155">
    <property type="term" value="F:phosphorelay sensor kinase activity"/>
    <property type="evidence" value="ECO:0007669"/>
    <property type="project" value="InterPro"/>
</dbReference>
<feature type="domain" description="PAC" evidence="7">
    <location>
        <begin position="395"/>
        <end position="448"/>
    </location>
</feature>
<dbReference type="AlphaFoldDB" id="A0A081PL52"/>
<dbReference type="InterPro" id="IPR005467">
    <property type="entry name" value="His_kinase_dom"/>
</dbReference>
<dbReference type="SMART" id="SM00388">
    <property type="entry name" value="HisKA"/>
    <property type="match status" value="1"/>
</dbReference>
<feature type="domain" description="Histidine kinase" evidence="6">
    <location>
        <begin position="711"/>
        <end position="927"/>
    </location>
</feature>
<protein>
    <recommendedName>
        <fullName evidence="2">histidine kinase</fullName>
        <ecNumber evidence="2">2.7.13.3</ecNumber>
    </recommendedName>
</protein>
<dbReference type="Proteomes" id="UP000028007">
    <property type="component" value="Unassembled WGS sequence"/>
</dbReference>
<dbReference type="EMBL" id="JNFF01000016">
    <property type="protein sequence ID" value="KEQ31425.1"/>
    <property type="molecule type" value="Genomic_DNA"/>
</dbReference>
<dbReference type="PROSITE" id="PS50113">
    <property type="entry name" value="PAC"/>
    <property type="match status" value="3"/>
</dbReference>
<organism evidence="8 9">
    <name type="scientific">Pedobacter antarcticus 4BY</name>
    <dbReference type="NCBI Taxonomy" id="1358423"/>
    <lineage>
        <taxon>Bacteria</taxon>
        <taxon>Pseudomonadati</taxon>
        <taxon>Bacteroidota</taxon>
        <taxon>Sphingobacteriia</taxon>
        <taxon>Sphingobacteriales</taxon>
        <taxon>Sphingobacteriaceae</taxon>
        <taxon>Pedobacter</taxon>
    </lineage>
</organism>
<dbReference type="eggNOG" id="COG2205">
    <property type="taxonomic scope" value="Bacteria"/>
</dbReference>
<dbReference type="Pfam" id="PF00512">
    <property type="entry name" value="HisKA"/>
    <property type="match status" value="1"/>
</dbReference>
<keyword evidence="5" id="KW-0418">Kinase</keyword>
<reference evidence="8 9" key="1">
    <citation type="journal article" date="1992" name="Int. J. Syst. Bacteriol.">
        <title>Sphingobacterium antarcticus sp. nov. a Psychrotrophic Bacterium from the Soils of Schirmacher Oasis, Antarctica.</title>
        <authorList>
            <person name="Shivaji S."/>
            <person name="Ray M.K."/>
            <person name="Rao N.S."/>
            <person name="Saiserr L."/>
            <person name="Jagannadham M.V."/>
            <person name="Kumar G.S."/>
            <person name="Reddy G."/>
            <person name="Bhargava P.M."/>
        </authorList>
    </citation>
    <scope>NUCLEOTIDE SEQUENCE [LARGE SCALE GENOMIC DNA]</scope>
    <source>
        <strain evidence="8 9">4BY</strain>
    </source>
</reference>
<dbReference type="SUPFAM" id="SSF55785">
    <property type="entry name" value="PYP-like sensor domain (PAS domain)"/>
    <property type="match status" value="3"/>
</dbReference>
<dbReference type="PRINTS" id="PR00344">
    <property type="entry name" value="BCTRLSENSOR"/>
</dbReference>
<comment type="caution">
    <text evidence="8">The sequence shown here is derived from an EMBL/GenBank/DDBJ whole genome shotgun (WGS) entry which is preliminary data.</text>
</comment>
<dbReference type="FunFam" id="3.30.565.10:FF:000006">
    <property type="entry name" value="Sensor histidine kinase WalK"/>
    <property type="match status" value="1"/>
</dbReference>
<dbReference type="InterPro" id="IPR036097">
    <property type="entry name" value="HisK_dim/P_sf"/>
</dbReference>
<name>A0A081PL52_9SPHI</name>
<comment type="catalytic activity">
    <reaction evidence="1">
        <text>ATP + protein L-histidine = ADP + protein N-phospho-L-histidine.</text>
        <dbReference type="EC" id="2.7.13.3"/>
    </reaction>
</comment>
<dbReference type="InterPro" id="IPR003661">
    <property type="entry name" value="HisK_dim/P_dom"/>
</dbReference>
<gene>
    <name evidence="8" type="ORF">N180_17150</name>
</gene>
<feature type="domain" description="PAC" evidence="7">
    <location>
        <begin position="523"/>
        <end position="575"/>
    </location>
</feature>
<dbReference type="Gene3D" id="3.30.450.20">
    <property type="entry name" value="PAS domain"/>
    <property type="match status" value="4"/>
</dbReference>
<dbReference type="InterPro" id="IPR035965">
    <property type="entry name" value="PAS-like_dom_sf"/>
</dbReference>
<dbReference type="InterPro" id="IPR001610">
    <property type="entry name" value="PAC"/>
</dbReference>
<evidence type="ECO:0000256" key="2">
    <source>
        <dbReference type="ARBA" id="ARBA00012438"/>
    </source>
</evidence>
<dbReference type="Gene3D" id="1.10.287.130">
    <property type="match status" value="1"/>
</dbReference>
<dbReference type="Gene3D" id="3.30.565.10">
    <property type="entry name" value="Histidine kinase-like ATPase, C-terminal domain"/>
    <property type="match status" value="1"/>
</dbReference>
<keyword evidence="4" id="KW-0808">Transferase</keyword>
<dbReference type="InterPro" id="IPR000014">
    <property type="entry name" value="PAS"/>
</dbReference>
<evidence type="ECO:0000256" key="4">
    <source>
        <dbReference type="ARBA" id="ARBA00022679"/>
    </source>
</evidence>
<dbReference type="RefSeq" id="WP_074963953.1">
    <property type="nucleotide sequence ID" value="NZ_JNFF01000016.1"/>
</dbReference>
<evidence type="ECO:0000313" key="9">
    <source>
        <dbReference type="Proteomes" id="UP000028007"/>
    </source>
</evidence>
<evidence type="ECO:0000256" key="3">
    <source>
        <dbReference type="ARBA" id="ARBA00022553"/>
    </source>
</evidence>
<evidence type="ECO:0000259" key="6">
    <source>
        <dbReference type="PROSITE" id="PS50109"/>
    </source>
</evidence>
<dbReference type="InterPro" id="IPR004358">
    <property type="entry name" value="Sig_transdc_His_kin-like_C"/>
</dbReference>
<dbReference type="CDD" id="cd00130">
    <property type="entry name" value="PAS"/>
    <property type="match status" value="2"/>
</dbReference>
<dbReference type="Pfam" id="PF08447">
    <property type="entry name" value="PAS_3"/>
    <property type="match status" value="2"/>
</dbReference>
<accession>A0A081PL52</accession>
<proteinExistence type="predicted"/>
<dbReference type="SUPFAM" id="SSF47384">
    <property type="entry name" value="Homodimeric domain of signal transducing histidine kinase"/>
    <property type="match status" value="1"/>
</dbReference>
<dbReference type="Gene3D" id="2.10.70.100">
    <property type="match status" value="1"/>
</dbReference>
<dbReference type="InterPro" id="IPR013655">
    <property type="entry name" value="PAS_fold_3"/>
</dbReference>
<evidence type="ECO:0000259" key="7">
    <source>
        <dbReference type="PROSITE" id="PS50113"/>
    </source>
</evidence>
<evidence type="ECO:0000256" key="5">
    <source>
        <dbReference type="ARBA" id="ARBA00022777"/>
    </source>
</evidence>
<dbReference type="EC" id="2.7.13.3" evidence="2"/>
<dbReference type="eggNOG" id="COG5002">
    <property type="taxonomic scope" value="Bacteria"/>
</dbReference>
<dbReference type="PANTHER" id="PTHR43304:SF1">
    <property type="entry name" value="PAC DOMAIN-CONTAINING PROTEIN"/>
    <property type="match status" value="1"/>
</dbReference>
<dbReference type="OrthoDB" id="9813151at2"/>
<keyword evidence="9" id="KW-1185">Reference proteome</keyword>
<dbReference type="SMART" id="SM00387">
    <property type="entry name" value="HATPase_c"/>
    <property type="match status" value="1"/>
</dbReference>